<dbReference type="EMBL" id="QZKU01000063">
    <property type="protein sequence ID" value="RJP21930.1"/>
    <property type="molecule type" value="Genomic_DNA"/>
</dbReference>
<feature type="binding site" evidence="9">
    <location>
        <position position="358"/>
    </location>
    <ligand>
        <name>phosphoenolpyruvate</name>
        <dbReference type="ChEBI" id="CHEBI:58702"/>
    </ligand>
</feature>
<dbReference type="GO" id="GO:0003866">
    <property type="term" value="F:3-phosphoshikimate 1-carboxyvinyltransferase activity"/>
    <property type="evidence" value="ECO:0007669"/>
    <property type="project" value="UniProtKB-UniRule"/>
</dbReference>
<reference evidence="11 12" key="1">
    <citation type="journal article" date="2017" name="ISME J.">
        <title>Energy and carbon metabolisms in a deep terrestrial subsurface fluid microbial community.</title>
        <authorList>
            <person name="Momper L."/>
            <person name="Jungbluth S.P."/>
            <person name="Lee M.D."/>
            <person name="Amend J.P."/>
        </authorList>
    </citation>
    <scope>NUCLEOTIDE SEQUENCE [LARGE SCALE GENOMIC DNA]</scope>
    <source>
        <strain evidence="11">SURF_5</strain>
    </source>
</reference>
<dbReference type="EC" id="2.5.1.19" evidence="9"/>
<dbReference type="InterPro" id="IPR006264">
    <property type="entry name" value="EPSP_synthase"/>
</dbReference>
<dbReference type="GO" id="GO:0008652">
    <property type="term" value="P:amino acid biosynthetic process"/>
    <property type="evidence" value="ECO:0007669"/>
    <property type="project" value="UniProtKB-KW"/>
</dbReference>
<feature type="binding site" evidence="9">
    <location>
        <position position="179"/>
    </location>
    <ligand>
        <name>3-phosphoshikimate</name>
        <dbReference type="ChEBI" id="CHEBI:145989"/>
    </ligand>
</feature>
<dbReference type="GO" id="GO:0009423">
    <property type="term" value="P:chorismate biosynthetic process"/>
    <property type="evidence" value="ECO:0007669"/>
    <property type="project" value="UniProtKB-UniRule"/>
</dbReference>
<proteinExistence type="inferred from homology"/>
<dbReference type="SUPFAM" id="SSF55205">
    <property type="entry name" value="EPT/RTPC-like"/>
    <property type="match status" value="1"/>
</dbReference>
<dbReference type="PROSITE" id="PS00104">
    <property type="entry name" value="EPSP_SYNTHASE_1"/>
    <property type="match status" value="1"/>
</dbReference>
<keyword evidence="4 9" id="KW-0963">Cytoplasm</keyword>
<feature type="binding site" evidence="9">
    <location>
        <position position="132"/>
    </location>
    <ligand>
        <name>phosphoenolpyruvate</name>
        <dbReference type="ChEBI" id="CHEBI:58702"/>
    </ligand>
</feature>
<dbReference type="Proteomes" id="UP000265882">
    <property type="component" value="Unassembled WGS sequence"/>
</dbReference>
<keyword evidence="7 9" id="KW-0057">Aromatic amino acid biosynthesis</keyword>
<evidence type="ECO:0000256" key="5">
    <source>
        <dbReference type="ARBA" id="ARBA00022605"/>
    </source>
</evidence>
<dbReference type="InterPro" id="IPR023193">
    <property type="entry name" value="EPSP_synthase_CS"/>
</dbReference>
<dbReference type="PIRSF" id="PIRSF000505">
    <property type="entry name" value="EPSPS"/>
    <property type="match status" value="1"/>
</dbReference>
<feature type="binding site" evidence="9">
    <location>
        <position position="327"/>
    </location>
    <ligand>
        <name>3-phosphoshikimate</name>
        <dbReference type="ChEBI" id="CHEBI:145989"/>
    </ligand>
</feature>
<dbReference type="InterPro" id="IPR036968">
    <property type="entry name" value="Enolpyruvate_Tfrase_sf"/>
</dbReference>
<feature type="binding site" evidence="9">
    <location>
        <position position="31"/>
    </location>
    <ligand>
        <name>3-phosphoshikimate</name>
        <dbReference type="ChEBI" id="CHEBI:145989"/>
    </ligand>
</feature>
<evidence type="ECO:0000256" key="4">
    <source>
        <dbReference type="ARBA" id="ARBA00022490"/>
    </source>
</evidence>
<comment type="pathway">
    <text evidence="2 9">Metabolic intermediate biosynthesis; chorismate biosynthesis; chorismate from D-erythrose 4-phosphate and phosphoenolpyruvate: step 6/7.</text>
</comment>
<dbReference type="HAMAP" id="MF_00210">
    <property type="entry name" value="EPSP_synth"/>
    <property type="match status" value="1"/>
</dbReference>
<comment type="subcellular location">
    <subcellularLocation>
        <location evidence="9">Cytoplasm</location>
    </subcellularLocation>
</comment>
<evidence type="ECO:0000256" key="2">
    <source>
        <dbReference type="ARBA" id="ARBA00004811"/>
    </source>
</evidence>
<evidence type="ECO:0000256" key="6">
    <source>
        <dbReference type="ARBA" id="ARBA00022679"/>
    </source>
</evidence>
<keyword evidence="5 9" id="KW-0028">Amino-acid biosynthesis</keyword>
<evidence type="ECO:0000259" key="10">
    <source>
        <dbReference type="Pfam" id="PF00275"/>
    </source>
</evidence>
<feature type="active site" description="Proton acceptor" evidence="9">
    <location>
        <position position="327"/>
    </location>
</feature>
<dbReference type="Gene3D" id="3.65.10.10">
    <property type="entry name" value="Enolpyruvate transferase domain"/>
    <property type="match status" value="2"/>
</dbReference>
<dbReference type="Pfam" id="PF00275">
    <property type="entry name" value="EPSP_synthase"/>
    <property type="match status" value="1"/>
</dbReference>
<comment type="subunit">
    <text evidence="9">Monomer.</text>
</comment>
<feature type="binding site" evidence="9">
    <location>
        <position position="32"/>
    </location>
    <ligand>
        <name>3-phosphoshikimate</name>
        <dbReference type="ChEBI" id="CHEBI:145989"/>
    </ligand>
</feature>
<name>A0A3A4NXS9_ABYX5</name>
<sequence>MAAPASPDFSASKTINPSRSVAGDICVPPDKSLSHRAVLLGSIARGQTIIHNFLRAEDCLSTLNAMRMLGVNALEREAGLVEIEGAGLHGLREPSGIIDCGNSGTTMRLLMGLLAAQSFSSCLTGDQYLRKRPMDRVIRPLRQMGARLGGRNGDRLAPIEIEAGDLKPISYDSPVASAQVKSAVLLAGLYCNGTTTVREPYKSRDHTERMLHRFGADIRVGELTASVIGPARLNGQRLIVPGDISSAAFFLAAAALLPDSEILIRNTGLNPTRAGIMDVLRRMGGEVQGADREDNGLDEPAGDILIRGGRRLKSIRISSADIPRLIDEIPVITVLALKAEGSTEIKGAAELRVKETDRIAALANNLKILGASIVERPDGMIVEGPQRLRGGTVDSYGDHRIAMAMAVAALVAEEPVTITDTACVSTSFPNFFKTLDSVVVPHR</sequence>
<evidence type="ECO:0000256" key="9">
    <source>
        <dbReference type="HAMAP-Rule" id="MF_00210"/>
    </source>
</evidence>
<dbReference type="PANTHER" id="PTHR21090:SF5">
    <property type="entry name" value="PENTAFUNCTIONAL AROM POLYPEPTIDE"/>
    <property type="match status" value="1"/>
</dbReference>
<dbReference type="GO" id="GO:0009073">
    <property type="term" value="P:aromatic amino acid family biosynthetic process"/>
    <property type="evidence" value="ECO:0007669"/>
    <property type="project" value="UniProtKB-KW"/>
</dbReference>
<comment type="caution">
    <text evidence="9">Lacks conserved residue(s) required for the propagation of feature annotation.</text>
</comment>
<feature type="binding site" evidence="9">
    <location>
        <position position="36"/>
    </location>
    <ligand>
        <name>3-phosphoshikimate</name>
        <dbReference type="ChEBI" id="CHEBI:145989"/>
    </ligand>
</feature>
<evidence type="ECO:0000256" key="7">
    <source>
        <dbReference type="ARBA" id="ARBA00023141"/>
    </source>
</evidence>
<comment type="catalytic activity">
    <reaction evidence="8">
        <text>3-phosphoshikimate + phosphoenolpyruvate = 5-O-(1-carboxyvinyl)-3-phosphoshikimate + phosphate</text>
        <dbReference type="Rhea" id="RHEA:21256"/>
        <dbReference type="ChEBI" id="CHEBI:43474"/>
        <dbReference type="ChEBI" id="CHEBI:57701"/>
        <dbReference type="ChEBI" id="CHEBI:58702"/>
        <dbReference type="ChEBI" id="CHEBI:145989"/>
        <dbReference type="EC" id="2.5.1.19"/>
    </reaction>
    <physiologicalReaction direction="left-to-right" evidence="8">
        <dbReference type="Rhea" id="RHEA:21257"/>
    </physiologicalReaction>
</comment>
<dbReference type="FunFam" id="3.65.10.10:FF:000006">
    <property type="entry name" value="3-phosphoshikimate 1-carboxyvinyltransferase"/>
    <property type="match status" value="1"/>
</dbReference>
<evidence type="ECO:0000313" key="11">
    <source>
        <dbReference type="EMBL" id="RJP21930.1"/>
    </source>
</evidence>
<protein>
    <recommendedName>
        <fullName evidence="9">3-phosphoshikimate 1-carboxyvinyltransferase</fullName>
        <ecNumber evidence="9">2.5.1.19</ecNumber>
    </recommendedName>
    <alternativeName>
        <fullName evidence="9">5-enolpyruvylshikimate-3-phosphate synthase</fullName>
        <shortName evidence="9">EPSP synthase</shortName>
        <shortName evidence="9">EPSPS</shortName>
    </alternativeName>
</protein>
<feature type="binding site" evidence="9">
    <location>
        <position position="31"/>
    </location>
    <ligand>
        <name>phosphoenolpyruvate</name>
        <dbReference type="ChEBI" id="CHEBI:58702"/>
    </ligand>
</feature>
<comment type="similarity">
    <text evidence="3 9">Belongs to the EPSP synthase family.</text>
</comment>
<dbReference type="InterPro" id="IPR001986">
    <property type="entry name" value="Enolpyruvate_Tfrase_dom"/>
</dbReference>
<comment type="caution">
    <text evidence="11">The sequence shown here is derived from an EMBL/GenBank/DDBJ whole genome shotgun (WGS) entry which is preliminary data.</text>
</comment>
<evidence type="ECO:0000256" key="1">
    <source>
        <dbReference type="ARBA" id="ARBA00002174"/>
    </source>
</evidence>
<dbReference type="PROSITE" id="PS00885">
    <property type="entry name" value="EPSP_SYNTHASE_2"/>
    <property type="match status" value="1"/>
</dbReference>
<comment type="function">
    <text evidence="1 9">Catalyzes the transfer of the enolpyruvyl moiety of phosphoenolpyruvate (PEP) to the 5-hydroxyl of shikimate-3-phosphate (S3P) to produce enolpyruvyl shikimate-3-phosphate and inorganic phosphate.</text>
</comment>
<evidence type="ECO:0000256" key="8">
    <source>
        <dbReference type="ARBA" id="ARBA00044633"/>
    </source>
</evidence>
<dbReference type="PANTHER" id="PTHR21090">
    <property type="entry name" value="AROM/DEHYDROQUINATE SYNTHASE"/>
    <property type="match status" value="1"/>
</dbReference>
<feature type="binding site" evidence="9">
    <location>
        <position position="354"/>
    </location>
    <ligand>
        <name>3-phosphoshikimate</name>
        <dbReference type="ChEBI" id="CHEBI:145989"/>
    </ligand>
</feature>
<gene>
    <name evidence="9 11" type="primary">aroA</name>
    <name evidence="11" type="ORF">C4520_09025</name>
</gene>
<evidence type="ECO:0000313" key="12">
    <source>
        <dbReference type="Proteomes" id="UP000265882"/>
    </source>
</evidence>
<dbReference type="CDD" id="cd01556">
    <property type="entry name" value="EPSP_synthase"/>
    <property type="match status" value="1"/>
</dbReference>
<evidence type="ECO:0000256" key="3">
    <source>
        <dbReference type="ARBA" id="ARBA00009948"/>
    </source>
</evidence>
<accession>A0A3A4NXS9</accession>
<feature type="binding site" evidence="9">
    <location>
        <position position="177"/>
    </location>
    <ligand>
        <name>3-phosphoshikimate</name>
        <dbReference type="ChEBI" id="CHEBI:145989"/>
    </ligand>
</feature>
<feature type="binding site" evidence="9">
    <location>
        <position position="104"/>
    </location>
    <ligand>
        <name>phosphoenolpyruvate</name>
        <dbReference type="ChEBI" id="CHEBI:58702"/>
    </ligand>
</feature>
<dbReference type="GO" id="GO:0005737">
    <property type="term" value="C:cytoplasm"/>
    <property type="evidence" value="ECO:0007669"/>
    <property type="project" value="UniProtKB-SubCell"/>
</dbReference>
<keyword evidence="6 9" id="KW-0808">Transferase</keyword>
<organism evidence="11 12">
    <name type="scientific">Abyssobacteria bacterium (strain SURF_5)</name>
    <dbReference type="NCBI Taxonomy" id="2093360"/>
    <lineage>
        <taxon>Bacteria</taxon>
        <taxon>Pseudomonadati</taxon>
        <taxon>Candidatus Hydrogenedentota</taxon>
        <taxon>Candidatus Abyssobacteria</taxon>
    </lineage>
</organism>
<feature type="binding site" evidence="9">
    <location>
        <position position="400"/>
    </location>
    <ligand>
        <name>phosphoenolpyruvate</name>
        <dbReference type="ChEBI" id="CHEBI:58702"/>
    </ligand>
</feature>
<feature type="binding site" evidence="9">
    <location>
        <position position="179"/>
    </location>
    <ligand>
        <name>phosphoenolpyruvate</name>
        <dbReference type="ChEBI" id="CHEBI:58702"/>
    </ligand>
</feature>
<dbReference type="InterPro" id="IPR013792">
    <property type="entry name" value="RNA3'P_cycl/enolpyr_Trfase_a/b"/>
</dbReference>
<dbReference type="AlphaFoldDB" id="A0A3A4NXS9"/>
<dbReference type="FunFam" id="3.65.10.10:FF:000005">
    <property type="entry name" value="3-phosphoshikimate 1-carboxyvinyltransferase"/>
    <property type="match status" value="1"/>
</dbReference>
<dbReference type="NCBIfam" id="TIGR01356">
    <property type="entry name" value="aroA"/>
    <property type="match status" value="1"/>
</dbReference>
<feature type="domain" description="Enolpyruvate transferase" evidence="10">
    <location>
        <begin position="16"/>
        <end position="435"/>
    </location>
</feature>
<dbReference type="UniPathway" id="UPA00053">
    <property type="reaction ID" value="UER00089"/>
</dbReference>